<dbReference type="PANTHER" id="PTHR14187:SF5">
    <property type="entry name" value="HEAT SHOCK 70 KDA PROTEIN 12A"/>
    <property type="match status" value="1"/>
</dbReference>
<dbReference type="Proteomes" id="UP000828390">
    <property type="component" value="Unassembled WGS sequence"/>
</dbReference>
<reference evidence="1" key="1">
    <citation type="journal article" date="2019" name="bioRxiv">
        <title>The Genome of the Zebra Mussel, Dreissena polymorpha: A Resource for Invasive Species Research.</title>
        <authorList>
            <person name="McCartney M.A."/>
            <person name="Auch B."/>
            <person name="Kono T."/>
            <person name="Mallez S."/>
            <person name="Zhang Y."/>
            <person name="Obille A."/>
            <person name="Becker A."/>
            <person name="Abrahante J.E."/>
            <person name="Garbe J."/>
            <person name="Badalamenti J.P."/>
            <person name="Herman A."/>
            <person name="Mangelson H."/>
            <person name="Liachko I."/>
            <person name="Sullivan S."/>
            <person name="Sone E.D."/>
            <person name="Koren S."/>
            <person name="Silverstein K.A.T."/>
            <person name="Beckman K.B."/>
            <person name="Gohl D.M."/>
        </authorList>
    </citation>
    <scope>NUCLEOTIDE SEQUENCE</scope>
    <source>
        <strain evidence="1">Duluth1</strain>
        <tissue evidence="1">Whole animal</tissue>
    </source>
</reference>
<evidence type="ECO:0000313" key="1">
    <source>
        <dbReference type="EMBL" id="KAH3838277.1"/>
    </source>
</evidence>
<comment type="caution">
    <text evidence="1">The sequence shown here is derived from an EMBL/GenBank/DDBJ whole genome shotgun (WGS) entry which is preliminary data.</text>
</comment>
<gene>
    <name evidence="1" type="ORF">DPMN_111685</name>
</gene>
<dbReference type="Gene3D" id="3.90.640.10">
    <property type="entry name" value="Actin, Chain A, domain 4"/>
    <property type="match status" value="1"/>
</dbReference>
<dbReference type="Gene3D" id="3.30.420.40">
    <property type="match status" value="2"/>
</dbReference>
<dbReference type="InterPro" id="IPR043129">
    <property type="entry name" value="ATPase_NBD"/>
</dbReference>
<dbReference type="AlphaFoldDB" id="A0A9D4QQ09"/>
<dbReference type="SUPFAM" id="SSF53067">
    <property type="entry name" value="Actin-like ATPase domain"/>
    <property type="match status" value="1"/>
</dbReference>
<evidence type="ECO:0000313" key="2">
    <source>
        <dbReference type="Proteomes" id="UP000828390"/>
    </source>
</evidence>
<name>A0A9D4QQ09_DREPO</name>
<proteinExistence type="predicted"/>
<organism evidence="1 2">
    <name type="scientific">Dreissena polymorpha</name>
    <name type="common">Zebra mussel</name>
    <name type="synonym">Mytilus polymorpha</name>
    <dbReference type="NCBI Taxonomy" id="45954"/>
    <lineage>
        <taxon>Eukaryota</taxon>
        <taxon>Metazoa</taxon>
        <taxon>Spiralia</taxon>
        <taxon>Lophotrochozoa</taxon>
        <taxon>Mollusca</taxon>
        <taxon>Bivalvia</taxon>
        <taxon>Autobranchia</taxon>
        <taxon>Heteroconchia</taxon>
        <taxon>Euheterodonta</taxon>
        <taxon>Imparidentia</taxon>
        <taxon>Neoheterodontei</taxon>
        <taxon>Myida</taxon>
        <taxon>Dreissenoidea</taxon>
        <taxon>Dreissenidae</taxon>
        <taxon>Dreissena</taxon>
    </lineage>
</organism>
<sequence length="235" mass="25903">MIKEKLRFDAAIAKSFFEDSIESIVNHITELLEEPVNAEVEAILMVGGYSESPMLQQAITETFAHLSVIIPQDAGLAVLKGAVIFGHNPDAITQRIAKYTYGTDVEVDFDSQQHPIEKQYIDQDGNVKCMDVFDVLVRKGDSLVLGTSQSEKVYSPSTEDQDEISMDIYATPDSDPEFNTDEGCKKIGSFSVPLTVYGPDGSVHVEMIFGGTEILVRCTEEMTGQVTDLHVDMPE</sequence>
<accession>A0A9D4QQ09</accession>
<protein>
    <recommendedName>
        <fullName evidence="3">Heat shock protein 70</fullName>
    </recommendedName>
</protein>
<reference evidence="1" key="2">
    <citation type="submission" date="2020-11" db="EMBL/GenBank/DDBJ databases">
        <authorList>
            <person name="McCartney M.A."/>
            <person name="Auch B."/>
            <person name="Kono T."/>
            <person name="Mallez S."/>
            <person name="Becker A."/>
            <person name="Gohl D.M."/>
            <person name="Silverstein K.A.T."/>
            <person name="Koren S."/>
            <person name="Bechman K.B."/>
            <person name="Herman A."/>
            <person name="Abrahante J.E."/>
            <person name="Garbe J."/>
        </authorList>
    </citation>
    <scope>NUCLEOTIDE SEQUENCE</scope>
    <source>
        <strain evidence="1">Duluth1</strain>
        <tissue evidence="1">Whole animal</tissue>
    </source>
</reference>
<dbReference type="PANTHER" id="PTHR14187">
    <property type="entry name" value="ALPHA KINASE/ELONGATION FACTOR 2 KINASE"/>
    <property type="match status" value="1"/>
</dbReference>
<evidence type="ECO:0008006" key="3">
    <source>
        <dbReference type="Google" id="ProtNLM"/>
    </source>
</evidence>
<dbReference type="EMBL" id="JAIWYP010000004">
    <property type="protein sequence ID" value="KAH3838277.1"/>
    <property type="molecule type" value="Genomic_DNA"/>
</dbReference>
<keyword evidence="2" id="KW-1185">Reference proteome</keyword>